<evidence type="ECO:0000256" key="1">
    <source>
        <dbReference type="ARBA" id="ARBA00022723"/>
    </source>
</evidence>
<comment type="caution">
    <text evidence="3">The sequence shown here is derived from an EMBL/GenBank/DDBJ whole genome shotgun (WGS) entry which is preliminary data.</text>
</comment>
<dbReference type="CDD" id="cd00158">
    <property type="entry name" value="RHOD"/>
    <property type="match status" value="2"/>
</dbReference>
<organism evidence="3 4">
    <name type="scientific">Splendidivirga corallicola</name>
    <dbReference type="NCBI Taxonomy" id="3051826"/>
    <lineage>
        <taxon>Bacteria</taxon>
        <taxon>Pseudomonadati</taxon>
        <taxon>Bacteroidota</taxon>
        <taxon>Cytophagia</taxon>
        <taxon>Cytophagales</taxon>
        <taxon>Splendidivirgaceae</taxon>
        <taxon>Splendidivirga</taxon>
    </lineage>
</organism>
<dbReference type="PANTHER" id="PTHR43084">
    <property type="entry name" value="PERSULFIDE DIOXYGENASE ETHE1"/>
    <property type="match status" value="1"/>
</dbReference>
<name>A0ABT8KMH8_9BACT</name>
<dbReference type="Gene3D" id="3.40.250.10">
    <property type="entry name" value="Rhodanese-like domain"/>
    <property type="match status" value="2"/>
</dbReference>
<dbReference type="PANTHER" id="PTHR43084:SF1">
    <property type="entry name" value="PERSULFIDE DIOXYGENASE ETHE1, MITOCHONDRIAL"/>
    <property type="match status" value="1"/>
</dbReference>
<keyword evidence="1" id="KW-0479">Metal-binding</keyword>
<evidence type="ECO:0000259" key="2">
    <source>
        <dbReference type="PROSITE" id="PS50206"/>
    </source>
</evidence>
<dbReference type="InterPro" id="IPR036873">
    <property type="entry name" value="Rhodanese-like_dom_sf"/>
</dbReference>
<sequence>MRIEQLYTGCLAEAAYYIESNGEVAIIDPLRETEPYIELATEDGAQIKYIFETHFHADFVSGHLDLAKKTGAKIIYGPGAKTNFDIYEAQDEEIFELGEIKIKVLHTPGHTLESSCYLLIDSKGKEQALFTGDTLFIGDVGRPDLAQKGDITTEDLAGMMYDSLHKKIFPLPDNVTIYPAHGAGSSCGKNMSSETYDTLGHQKKVNYALRAVSKEQFIKEVTEGILPPPQYFAKNALLNKTGYDSIDQVIQEGSTSLDLDEFEAEVKKGALILDTRHQQEFVKGFIPGSIFIGLDGMFAIWVGTLIKDIKQPIVIIAPEDREEEAVLRLARVGYDNTVGHLKGGFSTWKNANRPVETLLSITAAELENDTRENHITILDTRKPTEFAAGHIEGAINYPLDFINDHLEDLDKQDKYYLHCAGGYRSVIAASIMRANGYQHVIDVQGGYAEIIKTSLTIREMASS</sequence>
<dbReference type="SMART" id="SM00450">
    <property type="entry name" value="RHOD"/>
    <property type="match status" value="2"/>
</dbReference>
<dbReference type="InterPro" id="IPR001279">
    <property type="entry name" value="Metallo-B-lactamas"/>
</dbReference>
<dbReference type="InterPro" id="IPR001763">
    <property type="entry name" value="Rhodanese-like_dom"/>
</dbReference>
<dbReference type="InterPro" id="IPR044528">
    <property type="entry name" value="POD-like_MBL-fold"/>
</dbReference>
<dbReference type="SMART" id="SM00849">
    <property type="entry name" value="Lactamase_B"/>
    <property type="match status" value="1"/>
</dbReference>
<dbReference type="SUPFAM" id="SSF52821">
    <property type="entry name" value="Rhodanese/Cell cycle control phosphatase"/>
    <property type="match status" value="2"/>
</dbReference>
<dbReference type="PROSITE" id="PS50206">
    <property type="entry name" value="RHODANESE_3"/>
    <property type="match status" value="2"/>
</dbReference>
<proteinExistence type="predicted"/>
<dbReference type="Pfam" id="PF00753">
    <property type="entry name" value="Lactamase_B"/>
    <property type="match status" value="1"/>
</dbReference>
<dbReference type="InterPro" id="IPR051682">
    <property type="entry name" value="Mito_Persulfide_Diox"/>
</dbReference>
<gene>
    <name evidence="3" type="ORF">QQ008_06060</name>
</gene>
<feature type="domain" description="Rhodanese" evidence="2">
    <location>
        <begin position="266"/>
        <end position="357"/>
    </location>
</feature>
<evidence type="ECO:0000313" key="4">
    <source>
        <dbReference type="Proteomes" id="UP001172082"/>
    </source>
</evidence>
<dbReference type="CDD" id="cd07724">
    <property type="entry name" value="POD-like_MBL-fold"/>
    <property type="match status" value="1"/>
</dbReference>
<dbReference type="SUPFAM" id="SSF56281">
    <property type="entry name" value="Metallo-hydrolase/oxidoreductase"/>
    <property type="match status" value="1"/>
</dbReference>
<protein>
    <submittedName>
        <fullName evidence="3">Rhodanese-like domain-containing protein</fullName>
    </submittedName>
</protein>
<dbReference type="RefSeq" id="WP_346750943.1">
    <property type="nucleotide sequence ID" value="NZ_JAUJEA010000002.1"/>
</dbReference>
<dbReference type="Gene3D" id="3.60.15.10">
    <property type="entry name" value="Ribonuclease Z/Hydroxyacylglutathione hydrolase-like"/>
    <property type="match status" value="1"/>
</dbReference>
<reference evidence="3" key="1">
    <citation type="submission" date="2023-06" db="EMBL/GenBank/DDBJ databases">
        <title>Genomic of Parafulvivirga corallium.</title>
        <authorList>
            <person name="Wang G."/>
        </authorList>
    </citation>
    <scope>NUCLEOTIDE SEQUENCE</scope>
    <source>
        <strain evidence="3">BMA10</strain>
    </source>
</reference>
<dbReference type="Proteomes" id="UP001172082">
    <property type="component" value="Unassembled WGS sequence"/>
</dbReference>
<keyword evidence="4" id="KW-1185">Reference proteome</keyword>
<dbReference type="InterPro" id="IPR036866">
    <property type="entry name" value="RibonucZ/Hydroxyglut_hydro"/>
</dbReference>
<feature type="domain" description="Rhodanese" evidence="2">
    <location>
        <begin position="371"/>
        <end position="452"/>
    </location>
</feature>
<dbReference type="EMBL" id="JAUJEA010000002">
    <property type="protein sequence ID" value="MDN5200913.1"/>
    <property type="molecule type" value="Genomic_DNA"/>
</dbReference>
<dbReference type="Pfam" id="PF00581">
    <property type="entry name" value="Rhodanese"/>
    <property type="match status" value="2"/>
</dbReference>
<accession>A0ABT8KMH8</accession>
<evidence type="ECO:0000313" key="3">
    <source>
        <dbReference type="EMBL" id="MDN5200913.1"/>
    </source>
</evidence>